<keyword evidence="3" id="KW-1185">Reference proteome</keyword>
<reference evidence="2 3" key="1">
    <citation type="journal article" date="2018" name="Front. Plant Sci.">
        <title>Red Clover (Trifolium pratense) and Zigzag Clover (T. medium) - A Picture of Genomic Similarities and Differences.</title>
        <authorList>
            <person name="Dluhosova J."/>
            <person name="Istvanek J."/>
            <person name="Nedelnik J."/>
            <person name="Repkova J."/>
        </authorList>
    </citation>
    <scope>NUCLEOTIDE SEQUENCE [LARGE SCALE GENOMIC DNA]</scope>
    <source>
        <strain evidence="3">cv. 10/8</strain>
        <tissue evidence="2">Leaf</tissue>
    </source>
</reference>
<feature type="region of interest" description="Disordered" evidence="1">
    <location>
        <begin position="1"/>
        <end position="22"/>
    </location>
</feature>
<evidence type="ECO:0000256" key="1">
    <source>
        <dbReference type="SAM" id="MobiDB-lite"/>
    </source>
</evidence>
<comment type="caution">
    <text evidence="2">The sequence shown here is derived from an EMBL/GenBank/DDBJ whole genome shotgun (WGS) entry which is preliminary data.</text>
</comment>
<protein>
    <submittedName>
        <fullName evidence="2">Uncharacterized protein</fullName>
    </submittedName>
</protein>
<evidence type="ECO:0000313" key="3">
    <source>
        <dbReference type="Proteomes" id="UP000265520"/>
    </source>
</evidence>
<organism evidence="2 3">
    <name type="scientific">Trifolium medium</name>
    <dbReference type="NCBI Taxonomy" id="97028"/>
    <lineage>
        <taxon>Eukaryota</taxon>
        <taxon>Viridiplantae</taxon>
        <taxon>Streptophyta</taxon>
        <taxon>Embryophyta</taxon>
        <taxon>Tracheophyta</taxon>
        <taxon>Spermatophyta</taxon>
        <taxon>Magnoliopsida</taxon>
        <taxon>eudicotyledons</taxon>
        <taxon>Gunneridae</taxon>
        <taxon>Pentapetalae</taxon>
        <taxon>rosids</taxon>
        <taxon>fabids</taxon>
        <taxon>Fabales</taxon>
        <taxon>Fabaceae</taxon>
        <taxon>Papilionoideae</taxon>
        <taxon>50 kb inversion clade</taxon>
        <taxon>NPAAA clade</taxon>
        <taxon>Hologalegina</taxon>
        <taxon>IRL clade</taxon>
        <taxon>Trifolieae</taxon>
        <taxon>Trifolium</taxon>
    </lineage>
</organism>
<evidence type="ECO:0000313" key="2">
    <source>
        <dbReference type="EMBL" id="MCI88099.1"/>
    </source>
</evidence>
<dbReference type="EMBL" id="LXQA011183581">
    <property type="protein sequence ID" value="MCI88099.1"/>
    <property type="molecule type" value="Genomic_DNA"/>
</dbReference>
<accession>A0A392VL46</accession>
<sequence length="54" mass="5989">MLLRVRRAPPLPRKAQPAEAARGSRHVSCVAPAFAALRANTSRFTRIFSDFLLP</sequence>
<dbReference type="AlphaFoldDB" id="A0A392VL46"/>
<feature type="non-terminal residue" evidence="2">
    <location>
        <position position="54"/>
    </location>
</feature>
<proteinExistence type="predicted"/>
<dbReference type="Proteomes" id="UP000265520">
    <property type="component" value="Unassembled WGS sequence"/>
</dbReference>
<name>A0A392VL46_9FABA</name>